<organism evidence="1 2">
    <name type="scientific">Paenibacillus lautus</name>
    <name type="common">Bacillus lautus</name>
    <dbReference type="NCBI Taxonomy" id="1401"/>
    <lineage>
        <taxon>Bacteria</taxon>
        <taxon>Bacillati</taxon>
        <taxon>Bacillota</taxon>
        <taxon>Bacilli</taxon>
        <taxon>Bacillales</taxon>
        <taxon>Paenibacillaceae</taxon>
        <taxon>Paenibacillus</taxon>
    </lineage>
</organism>
<dbReference type="PANTHER" id="PTHR35332:SF2">
    <property type="entry name" value="REGULATION OF ENOLASE PROTEIN 1"/>
    <property type="match status" value="1"/>
</dbReference>
<dbReference type="Gene3D" id="2.60.120.200">
    <property type="match status" value="1"/>
</dbReference>
<proteinExistence type="predicted"/>
<evidence type="ECO:0000313" key="1">
    <source>
        <dbReference type="EMBL" id="AYB42916.1"/>
    </source>
</evidence>
<dbReference type="AlphaFoldDB" id="A0A385TGX7"/>
<dbReference type="InterPro" id="IPR013320">
    <property type="entry name" value="ConA-like_dom_sf"/>
</dbReference>
<dbReference type="PANTHER" id="PTHR35332">
    <property type="entry name" value="REGULATION OF ENOLASE PROTEIN 1"/>
    <property type="match status" value="1"/>
</dbReference>
<dbReference type="EMBL" id="CP032412">
    <property type="protein sequence ID" value="AYB42916.1"/>
    <property type="molecule type" value="Genomic_DNA"/>
</dbReference>
<dbReference type="RefSeq" id="WP_119846974.1">
    <property type="nucleotide sequence ID" value="NZ_CP032412.1"/>
</dbReference>
<evidence type="ECO:0000313" key="2">
    <source>
        <dbReference type="Proteomes" id="UP000266552"/>
    </source>
</evidence>
<reference evidence="1 2" key="1">
    <citation type="submission" date="2018-09" db="EMBL/GenBank/DDBJ databases">
        <title>Genome Sequence of Paenibacillus lautus Strain E7593-69, Azo Dye-Degrading Bacteria, Isolated from Commercial Tattoo Inks.</title>
        <authorList>
            <person name="Nho S.W."/>
            <person name="Kim S.-J."/>
            <person name="Kweon O."/>
            <person name="Cerniglia C.E."/>
        </authorList>
    </citation>
    <scope>NUCLEOTIDE SEQUENCE [LARGE SCALE GENOMIC DNA]</scope>
    <source>
        <strain evidence="1 2">E7593-69</strain>
    </source>
</reference>
<dbReference type="SUPFAM" id="SSF49899">
    <property type="entry name" value="Concanavalin A-like lectins/glucanases"/>
    <property type="match status" value="1"/>
</dbReference>
<dbReference type="InterPro" id="IPR009784">
    <property type="entry name" value="DUF1349"/>
</dbReference>
<name>A0A385TGX7_PAELA</name>
<dbReference type="Proteomes" id="UP000266552">
    <property type="component" value="Chromosome"/>
</dbReference>
<keyword evidence="2" id="KW-1185">Reference proteome</keyword>
<dbReference type="Pfam" id="PF07081">
    <property type="entry name" value="DUF1349"/>
    <property type="match status" value="1"/>
</dbReference>
<sequence>MSKNLFHPDTREKLMWLNEPGHWEFTSDDRLIMDAPSKADFFKDPAGKHIAHSAPYLHLQVDSTFQLITQLQVDMHHLYDSGCLMLMADENNWAKLCYEFNGAHATIVSVVTRNGVSDDCNSERVFVSNPYLKMTKKDKTISFYYSSDGDVWKLIRYFGMDAPVPFTAGVVAQSPMGAGCRVQFLSLFLSESDEDSRF</sequence>
<accession>A0A385TGX7</accession>
<protein>
    <submittedName>
        <fullName evidence="1">DUF1349 domain-containing protein</fullName>
    </submittedName>
</protein>
<gene>
    <name evidence="1" type="ORF">D5F53_06310</name>
</gene>
<dbReference type="KEGG" id="plw:D5F53_06310"/>